<keyword evidence="3" id="KW-1185">Reference proteome</keyword>
<feature type="compositionally biased region" description="Basic and acidic residues" evidence="1">
    <location>
        <begin position="57"/>
        <end position="81"/>
    </location>
</feature>
<reference evidence="2 3" key="1">
    <citation type="submission" date="2016-02" db="EMBL/GenBank/DDBJ databases">
        <title>Genome analysis of coral dinoflagellate symbionts highlights evolutionary adaptations to a symbiotic lifestyle.</title>
        <authorList>
            <person name="Aranda M."/>
            <person name="Li Y."/>
            <person name="Liew Y.J."/>
            <person name="Baumgarten S."/>
            <person name="Simakov O."/>
            <person name="Wilson M."/>
            <person name="Piel J."/>
            <person name="Ashoor H."/>
            <person name="Bougouffa S."/>
            <person name="Bajic V.B."/>
            <person name="Ryu T."/>
            <person name="Ravasi T."/>
            <person name="Bayer T."/>
            <person name="Micklem G."/>
            <person name="Kim H."/>
            <person name="Bhak J."/>
            <person name="Lajeunesse T.C."/>
            <person name="Voolstra C.R."/>
        </authorList>
    </citation>
    <scope>NUCLEOTIDE SEQUENCE [LARGE SCALE GENOMIC DNA]</scope>
    <source>
        <strain evidence="2 3">CCMP2467</strain>
    </source>
</reference>
<dbReference type="AlphaFoldDB" id="A0A1Q9C5T2"/>
<dbReference type="OrthoDB" id="10319179at2759"/>
<feature type="compositionally biased region" description="Acidic residues" evidence="1">
    <location>
        <begin position="293"/>
        <end position="336"/>
    </location>
</feature>
<feature type="compositionally biased region" description="Basic and acidic residues" evidence="1">
    <location>
        <begin position="254"/>
        <end position="265"/>
    </location>
</feature>
<name>A0A1Q9C5T2_SYMMI</name>
<evidence type="ECO:0000313" key="2">
    <source>
        <dbReference type="EMBL" id="OLP78256.1"/>
    </source>
</evidence>
<protein>
    <submittedName>
        <fullName evidence="2">Uncharacterized protein</fullName>
    </submittedName>
</protein>
<proteinExistence type="predicted"/>
<feature type="region of interest" description="Disordered" evidence="1">
    <location>
        <begin position="1"/>
        <end position="127"/>
    </location>
</feature>
<feature type="compositionally biased region" description="Basic and acidic residues" evidence="1">
    <location>
        <begin position="274"/>
        <end position="292"/>
    </location>
</feature>
<comment type="caution">
    <text evidence="2">The sequence shown here is derived from an EMBL/GenBank/DDBJ whole genome shotgun (WGS) entry which is preliminary data.</text>
</comment>
<dbReference type="Proteomes" id="UP000186817">
    <property type="component" value="Unassembled WGS sequence"/>
</dbReference>
<dbReference type="EMBL" id="LSRX01001637">
    <property type="protein sequence ID" value="OLP78256.1"/>
    <property type="molecule type" value="Genomic_DNA"/>
</dbReference>
<evidence type="ECO:0000256" key="1">
    <source>
        <dbReference type="SAM" id="MobiDB-lite"/>
    </source>
</evidence>
<sequence length="817" mass="92057">MASRANAGLKRTVSRKDVGLVAPPPCAENEEPDAKSFLRQTARRSLDKVLEGASASGKKEKEKEKEKEKSRKGSDKKEKDGKKKKKKKKKVSSESSESTKSSDAEADGDSQDQDDAMGVLGLAKKDVVRPDTARKLDELSCRQLAFAMSGIHEGLTAYDVYEIGGELEGLNSTRALSIKKQKQTLHDVSSVIRSLARRHERKIGQSKIAESLENQLSVYKKAAEQDLEKQMTAREDKGPGSSKENQRRRLVRPTSREKKEDEGLPKKRPKPSTRKPDSEPKHHMIEDAKKEEVSEEEPDDPEPLPEPPLELEDGDAESPDPFGSDDDEDAGDSEQNDDDIFADEFALPAKADRNKREPLPEKLRKEAATMSKDLLDSIPSEMSMSLAYLVSPYIQPTRPPWTGSDKVPKGKLSDHLGASGHIYKRMTLKGKTCFKKWIDGFPEYYEKKFEGAFHAREAEDSCLICDTDTEMLDRTEDSQRHAIRDRLLAKIEFMDQAILQGKKVLDVDGPAWEAALELHRQDYFKLGVFIRPKLFYEPEEQPPEAPPEARMDGQGREIAAAWHVDVLQHMIRKGSYRGSVKNLTPGKLKLPFDALTAPAAYVLQTRGCPLGMQTCTLETLELLVHPLRDTDFDVILVRDVDECKLAVRSGEVLLSDWQDFLQYCDLNSRWSSTRFLSPVMQSLDSGVPLHVVLCFLLRLPYEEVLKAAYVLQTRGCPLGMQTCTLETLELLVHPLRDTDFDVILVRDVDECKLAVRSGEVLLSDWQDFLQYCDLNSRWSSTRFLSPVMQSLDSGVPLHVVLCFLLRLPYEEVLKDSE</sequence>
<gene>
    <name evidence="2" type="ORF">AK812_SmicGene41592</name>
</gene>
<feature type="compositionally biased region" description="Acidic residues" evidence="1">
    <location>
        <begin position="104"/>
        <end position="115"/>
    </location>
</feature>
<organism evidence="2 3">
    <name type="scientific">Symbiodinium microadriaticum</name>
    <name type="common">Dinoflagellate</name>
    <name type="synonym">Zooxanthella microadriatica</name>
    <dbReference type="NCBI Taxonomy" id="2951"/>
    <lineage>
        <taxon>Eukaryota</taxon>
        <taxon>Sar</taxon>
        <taxon>Alveolata</taxon>
        <taxon>Dinophyceae</taxon>
        <taxon>Suessiales</taxon>
        <taxon>Symbiodiniaceae</taxon>
        <taxon>Symbiodinium</taxon>
    </lineage>
</organism>
<accession>A0A1Q9C5T2</accession>
<evidence type="ECO:0000313" key="3">
    <source>
        <dbReference type="Proteomes" id="UP000186817"/>
    </source>
</evidence>
<feature type="region of interest" description="Disordered" evidence="1">
    <location>
        <begin position="231"/>
        <end position="336"/>
    </location>
</feature>